<evidence type="ECO:0000259" key="1">
    <source>
        <dbReference type="Pfam" id="PF12724"/>
    </source>
</evidence>
<evidence type="ECO:0000313" key="3">
    <source>
        <dbReference type="Proteomes" id="UP000321769"/>
    </source>
</evidence>
<dbReference type="OrthoDB" id="3253043at2"/>
<accession>A0A512HTW3</accession>
<dbReference type="EMBL" id="BJZQ01000004">
    <property type="protein sequence ID" value="GEO88878.1"/>
    <property type="molecule type" value="Genomic_DNA"/>
</dbReference>
<keyword evidence="3" id="KW-1185">Reference proteome</keyword>
<protein>
    <recommendedName>
        <fullName evidence="1">Flavodoxin domain-containing protein</fullName>
    </recommendedName>
</protein>
<evidence type="ECO:0000313" key="2">
    <source>
        <dbReference type="EMBL" id="GEO88878.1"/>
    </source>
</evidence>
<gene>
    <name evidence="2" type="ORF">AFL01nite_12050</name>
</gene>
<dbReference type="AlphaFoldDB" id="A0A512HTW3"/>
<sequence length="175" mass="19206">MTTLVVHASKYGSAQRYAEWIGEALGAPVAAVDDVTPQRLAAQGTVVFCASIYGPQLRGIGDLRRAMELETATRWVLVTVGLSDPALSTKRDELVASKLSPELRDRLAVRHVRGALDRDRLSLLERSMMAAIRRSLKAKQERTTEEQAMLDALEPRRVDFCDRSAVDGVVEACLG</sequence>
<dbReference type="InterPro" id="IPR026816">
    <property type="entry name" value="Flavodoxin_dom"/>
</dbReference>
<dbReference type="RefSeq" id="WP_146826454.1">
    <property type="nucleotide sequence ID" value="NZ_BAAAYQ010000001.1"/>
</dbReference>
<reference evidence="2 3" key="1">
    <citation type="submission" date="2019-07" db="EMBL/GenBank/DDBJ databases">
        <title>Whole genome shotgun sequence of Aeromicrobium flavum NBRC 107625.</title>
        <authorList>
            <person name="Hosoyama A."/>
            <person name="Uohara A."/>
            <person name="Ohji S."/>
            <person name="Ichikawa N."/>
        </authorList>
    </citation>
    <scope>NUCLEOTIDE SEQUENCE [LARGE SCALE GENOMIC DNA]</scope>
    <source>
        <strain evidence="2 3">NBRC 107625</strain>
    </source>
</reference>
<proteinExistence type="predicted"/>
<name>A0A512HTW3_9ACTN</name>
<organism evidence="2 3">
    <name type="scientific">Aeromicrobium flavum</name>
    <dbReference type="NCBI Taxonomy" id="416568"/>
    <lineage>
        <taxon>Bacteria</taxon>
        <taxon>Bacillati</taxon>
        <taxon>Actinomycetota</taxon>
        <taxon>Actinomycetes</taxon>
        <taxon>Propionibacteriales</taxon>
        <taxon>Nocardioidaceae</taxon>
        <taxon>Aeromicrobium</taxon>
    </lineage>
</organism>
<comment type="caution">
    <text evidence="2">The sequence shown here is derived from an EMBL/GenBank/DDBJ whole genome shotgun (WGS) entry which is preliminary data.</text>
</comment>
<feature type="domain" description="Flavodoxin" evidence="1">
    <location>
        <begin position="4"/>
        <end position="141"/>
    </location>
</feature>
<dbReference type="SUPFAM" id="SSF52218">
    <property type="entry name" value="Flavoproteins"/>
    <property type="match status" value="1"/>
</dbReference>
<dbReference type="InterPro" id="IPR029039">
    <property type="entry name" value="Flavoprotein-like_sf"/>
</dbReference>
<dbReference type="Proteomes" id="UP000321769">
    <property type="component" value="Unassembled WGS sequence"/>
</dbReference>
<dbReference type="Gene3D" id="3.40.50.360">
    <property type="match status" value="1"/>
</dbReference>
<dbReference type="Pfam" id="PF12724">
    <property type="entry name" value="Flavodoxin_5"/>
    <property type="match status" value="1"/>
</dbReference>